<dbReference type="AlphaFoldDB" id="A0A1Z5K267"/>
<sequence>MTTIFSAAKTNTFLRYAPRSFVSQRRTLLSWLRGGGDSNSTKLEMDDDFGPLKAKDFAKERSYPKVLWNQHPVSVSAVCGYRSYMEDDFVIAHNVCGVFDGHGGRHVSAYLAQNLPAELQTALPDGPTLEDHERALRKALQHIDEKVLQIRHWSYQGSTAVVLYLTPHGILVANIGDSRAVLSHQSRAVALTKDHKPNDLHEWTRIEAMGGTVEFDGYVDPQGVPFGCYRVNGNLAMSRAIGDRSERPIVIAEPDICCFELSSECEFVVLATDGLWDVMDNEEVVQYIHKYGQRDEVASWLVEEALRRGSLDNITVVIVWFRHAAKVEEDF</sequence>
<feature type="domain" description="PPM-type phosphatase" evidence="1">
    <location>
        <begin position="72"/>
        <end position="321"/>
    </location>
</feature>
<dbReference type="PROSITE" id="PS51746">
    <property type="entry name" value="PPM_2"/>
    <property type="match status" value="1"/>
</dbReference>
<organism evidence="2 3">
    <name type="scientific">Fistulifera solaris</name>
    <name type="common">Oleaginous diatom</name>
    <dbReference type="NCBI Taxonomy" id="1519565"/>
    <lineage>
        <taxon>Eukaryota</taxon>
        <taxon>Sar</taxon>
        <taxon>Stramenopiles</taxon>
        <taxon>Ochrophyta</taxon>
        <taxon>Bacillariophyta</taxon>
        <taxon>Bacillariophyceae</taxon>
        <taxon>Bacillariophycidae</taxon>
        <taxon>Naviculales</taxon>
        <taxon>Naviculaceae</taxon>
        <taxon>Fistulifera</taxon>
    </lineage>
</organism>
<dbReference type="InterPro" id="IPR001932">
    <property type="entry name" value="PPM-type_phosphatase-like_dom"/>
</dbReference>
<dbReference type="InterPro" id="IPR015655">
    <property type="entry name" value="PP2C"/>
</dbReference>
<proteinExistence type="predicted"/>
<dbReference type="EMBL" id="BDSP01000147">
    <property type="protein sequence ID" value="GAX20370.1"/>
    <property type="molecule type" value="Genomic_DNA"/>
</dbReference>
<evidence type="ECO:0000313" key="3">
    <source>
        <dbReference type="Proteomes" id="UP000198406"/>
    </source>
</evidence>
<dbReference type="SMART" id="SM00332">
    <property type="entry name" value="PP2Cc"/>
    <property type="match status" value="1"/>
</dbReference>
<dbReference type="PANTHER" id="PTHR47992">
    <property type="entry name" value="PROTEIN PHOSPHATASE"/>
    <property type="match status" value="1"/>
</dbReference>
<dbReference type="CDD" id="cd00143">
    <property type="entry name" value="PP2Cc"/>
    <property type="match status" value="1"/>
</dbReference>
<reference evidence="2 3" key="1">
    <citation type="journal article" date="2015" name="Plant Cell">
        <title>Oil accumulation by the oleaginous diatom Fistulifera solaris as revealed by the genome and transcriptome.</title>
        <authorList>
            <person name="Tanaka T."/>
            <person name="Maeda Y."/>
            <person name="Veluchamy A."/>
            <person name="Tanaka M."/>
            <person name="Abida H."/>
            <person name="Marechal E."/>
            <person name="Bowler C."/>
            <person name="Muto M."/>
            <person name="Sunaga Y."/>
            <person name="Tanaka M."/>
            <person name="Yoshino T."/>
            <person name="Taniguchi T."/>
            <person name="Fukuda Y."/>
            <person name="Nemoto M."/>
            <person name="Matsumoto M."/>
            <person name="Wong P.S."/>
            <person name="Aburatani S."/>
            <person name="Fujibuchi W."/>
        </authorList>
    </citation>
    <scope>NUCLEOTIDE SEQUENCE [LARGE SCALE GENOMIC DNA]</scope>
    <source>
        <strain evidence="2 3">JPCC DA0580</strain>
    </source>
</reference>
<protein>
    <recommendedName>
        <fullName evidence="1">PPM-type phosphatase domain-containing protein</fullName>
    </recommendedName>
</protein>
<dbReference type="Proteomes" id="UP000198406">
    <property type="component" value="Unassembled WGS sequence"/>
</dbReference>
<dbReference type="SUPFAM" id="SSF81606">
    <property type="entry name" value="PP2C-like"/>
    <property type="match status" value="1"/>
</dbReference>
<dbReference type="InterPro" id="IPR036457">
    <property type="entry name" value="PPM-type-like_dom_sf"/>
</dbReference>
<comment type="caution">
    <text evidence="2">The sequence shown here is derived from an EMBL/GenBank/DDBJ whole genome shotgun (WGS) entry which is preliminary data.</text>
</comment>
<evidence type="ECO:0000259" key="1">
    <source>
        <dbReference type="PROSITE" id="PS51746"/>
    </source>
</evidence>
<evidence type="ECO:0000313" key="2">
    <source>
        <dbReference type="EMBL" id="GAX20370.1"/>
    </source>
</evidence>
<gene>
    <name evidence="2" type="ORF">FisN_9Hh082</name>
</gene>
<name>A0A1Z5K267_FISSO</name>
<keyword evidence="3" id="KW-1185">Reference proteome</keyword>
<dbReference type="GO" id="GO:0004722">
    <property type="term" value="F:protein serine/threonine phosphatase activity"/>
    <property type="evidence" value="ECO:0007669"/>
    <property type="project" value="InterPro"/>
</dbReference>
<accession>A0A1Z5K267</accession>
<dbReference type="InParanoid" id="A0A1Z5K267"/>
<dbReference type="SMART" id="SM00331">
    <property type="entry name" value="PP2C_SIG"/>
    <property type="match status" value="1"/>
</dbReference>
<dbReference type="Gene3D" id="3.60.40.10">
    <property type="entry name" value="PPM-type phosphatase domain"/>
    <property type="match status" value="1"/>
</dbReference>
<dbReference type="Pfam" id="PF00481">
    <property type="entry name" value="PP2C"/>
    <property type="match status" value="1"/>
</dbReference>
<dbReference type="OrthoDB" id="10264738at2759"/>
<dbReference type="FunCoup" id="A0A1Z5K267">
    <property type="interactions" value="35"/>
</dbReference>